<feature type="region of interest" description="Disordered" evidence="1">
    <location>
        <begin position="1222"/>
        <end position="1244"/>
    </location>
</feature>
<feature type="compositionally biased region" description="Low complexity" evidence="1">
    <location>
        <begin position="558"/>
        <end position="589"/>
    </location>
</feature>
<feature type="region of interest" description="Disordered" evidence="1">
    <location>
        <begin position="176"/>
        <end position="202"/>
    </location>
</feature>
<evidence type="ECO:0000259" key="3">
    <source>
        <dbReference type="PROSITE" id="PS51140"/>
    </source>
</evidence>
<dbReference type="Pfam" id="PF08590">
    <property type="entry name" value="DUF1771"/>
    <property type="match status" value="1"/>
</dbReference>
<dbReference type="SUPFAM" id="SSF46934">
    <property type="entry name" value="UBA-like"/>
    <property type="match status" value="1"/>
</dbReference>
<name>A0A9D3N394_9TELE</name>
<dbReference type="InterPro" id="IPR002625">
    <property type="entry name" value="Smr_dom"/>
</dbReference>
<comment type="caution">
    <text evidence="4">The sequence shown here is derived from an EMBL/GenBank/DDBJ whole genome shotgun (WGS) entry which is preliminary data.</text>
</comment>
<dbReference type="GO" id="GO:0005634">
    <property type="term" value="C:nucleus"/>
    <property type="evidence" value="ECO:0007669"/>
    <property type="project" value="TreeGrafter"/>
</dbReference>
<dbReference type="GO" id="GO:0043130">
    <property type="term" value="F:ubiquitin binding"/>
    <property type="evidence" value="ECO:0007669"/>
    <property type="project" value="InterPro"/>
</dbReference>
<evidence type="ECO:0000313" key="5">
    <source>
        <dbReference type="Proteomes" id="UP000824219"/>
    </source>
</evidence>
<feature type="compositionally biased region" description="Basic and acidic residues" evidence="1">
    <location>
        <begin position="1222"/>
        <end position="1235"/>
    </location>
</feature>
<dbReference type="InterPro" id="IPR041801">
    <property type="entry name" value="N4BP2_CUE"/>
</dbReference>
<feature type="region of interest" description="Disordered" evidence="1">
    <location>
        <begin position="1456"/>
        <end position="1475"/>
    </location>
</feature>
<dbReference type="CDD" id="cd14365">
    <property type="entry name" value="CUE_N4BP2"/>
    <property type="match status" value="1"/>
</dbReference>
<dbReference type="Pfam" id="PF13671">
    <property type="entry name" value="AAA_33"/>
    <property type="match status" value="1"/>
</dbReference>
<dbReference type="Pfam" id="PF01713">
    <property type="entry name" value="Smr"/>
    <property type="match status" value="1"/>
</dbReference>
<feature type="compositionally biased region" description="Low complexity" evidence="1">
    <location>
        <begin position="869"/>
        <end position="881"/>
    </location>
</feature>
<dbReference type="InterPro" id="IPR056718">
    <property type="entry name" value="DUF7816"/>
</dbReference>
<dbReference type="SMART" id="SM01162">
    <property type="entry name" value="DUF1771"/>
    <property type="match status" value="1"/>
</dbReference>
<dbReference type="Gene3D" id="3.40.50.300">
    <property type="entry name" value="P-loop containing nucleotide triphosphate hydrolases"/>
    <property type="match status" value="1"/>
</dbReference>
<dbReference type="Pfam" id="PF25126">
    <property type="entry name" value="DUF7818"/>
    <property type="match status" value="1"/>
</dbReference>
<feature type="domain" description="Smr" evidence="2">
    <location>
        <begin position="1564"/>
        <end position="1643"/>
    </location>
</feature>
<dbReference type="InterPro" id="IPR056719">
    <property type="entry name" value="DUF7817"/>
</dbReference>
<feature type="compositionally biased region" description="Basic and acidic residues" evidence="1">
    <location>
        <begin position="1462"/>
        <end position="1475"/>
    </location>
</feature>
<evidence type="ECO:0008006" key="6">
    <source>
        <dbReference type="Google" id="ProtNLM"/>
    </source>
</evidence>
<feature type="region of interest" description="Disordered" evidence="1">
    <location>
        <begin position="804"/>
        <end position="890"/>
    </location>
</feature>
<dbReference type="PROSITE" id="PS51140">
    <property type="entry name" value="CUE"/>
    <property type="match status" value="1"/>
</dbReference>
<proteinExistence type="predicted"/>
<dbReference type="InterPro" id="IPR036063">
    <property type="entry name" value="Smr_dom_sf"/>
</dbReference>
<protein>
    <recommendedName>
        <fullName evidence="6">NEDD4-binding protein 2</fullName>
    </recommendedName>
</protein>
<dbReference type="SUPFAM" id="SSF52540">
    <property type="entry name" value="P-loop containing nucleoside triphosphate hydrolases"/>
    <property type="match status" value="1"/>
</dbReference>
<dbReference type="InterPro" id="IPR003892">
    <property type="entry name" value="CUE"/>
</dbReference>
<feature type="region of interest" description="Disordered" evidence="1">
    <location>
        <begin position="536"/>
        <end position="609"/>
    </location>
</feature>
<feature type="region of interest" description="Disordered" evidence="1">
    <location>
        <begin position="1148"/>
        <end position="1173"/>
    </location>
</feature>
<dbReference type="Gene3D" id="3.30.1370.110">
    <property type="match status" value="1"/>
</dbReference>
<gene>
    <name evidence="4" type="ORF">KOW79_022520</name>
</gene>
<dbReference type="InterPro" id="IPR056720">
    <property type="entry name" value="DUF7818"/>
</dbReference>
<dbReference type="CDD" id="cd14279">
    <property type="entry name" value="CUE"/>
    <property type="match status" value="1"/>
</dbReference>
<evidence type="ECO:0000313" key="4">
    <source>
        <dbReference type="EMBL" id="KAG7314024.1"/>
    </source>
</evidence>
<evidence type="ECO:0000259" key="2">
    <source>
        <dbReference type="PROSITE" id="PS50828"/>
    </source>
</evidence>
<feature type="region of interest" description="Disordered" evidence="1">
    <location>
        <begin position="701"/>
        <end position="746"/>
    </location>
</feature>
<feature type="region of interest" description="Disordered" evidence="1">
    <location>
        <begin position="1"/>
        <end position="34"/>
    </location>
</feature>
<dbReference type="SUPFAM" id="SSF160443">
    <property type="entry name" value="SMR domain-like"/>
    <property type="match status" value="1"/>
</dbReference>
<evidence type="ECO:0000256" key="1">
    <source>
        <dbReference type="SAM" id="MobiDB-lite"/>
    </source>
</evidence>
<dbReference type="InterPro" id="IPR013899">
    <property type="entry name" value="DUF1771"/>
</dbReference>
<dbReference type="EMBL" id="JAHKSW010000029">
    <property type="protein sequence ID" value="KAG7314024.1"/>
    <property type="molecule type" value="Genomic_DNA"/>
</dbReference>
<dbReference type="Pfam" id="PF25124">
    <property type="entry name" value="DUF7816"/>
    <property type="match status" value="1"/>
</dbReference>
<dbReference type="PANTHER" id="PTHR46535">
    <property type="entry name" value="NEDD4-BINDING PROTEIN 2"/>
    <property type="match status" value="1"/>
</dbReference>
<accession>A0A9D3N394</accession>
<feature type="domain" description="CUE" evidence="3">
    <location>
        <begin position="50"/>
        <end position="93"/>
    </location>
</feature>
<dbReference type="GO" id="GO:0004519">
    <property type="term" value="F:endonuclease activity"/>
    <property type="evidence" value="ECO:0007669"/>
    <property type="project" value="TreeGrafter"/>
</dbReference>
<dbReference type="Proteomes" id="UP000824219">
    <property type="component" value="Linkage Group LG29"/>
</dbReference>
<organism evidence="4 5">
    <name type="scientific">Hemibagrus wyckioides</name>
    <dbReference type="NCBI Taxonomy" id="337641"/>
    <lineage>
        <taxon>Eukaryota</taxon>
        <taxon>Metazoa</taxon>
        <taxon>Chordata</taxon>
        <taxon>Craniata</taxon>
        <taxon>Vertebrata</taxon>
        <taxon>Euteleostomi</taxon>
        <taxon>Actinopterygii</taxon>
        <taxon>Neopterygii</taxon>
        <taxon>Teleostei</taxon>
        <taxon>Ostariophysi</taxon>
        <taxon>Siluriformes</taxon>
        <taxon>Bagridae</taxon>
        <taxon>Hemibagrus</taxon>
    </lineage>
</organism>
<dbReference type="SMART" id="SM00463">
    <property type="entry name" value="SMR"/>
    <property type="match status" value="1"/>
</dbReference>
<feature type="compositionally biased region" description="Basic and acidic residues" evidence="1">
    <location>
        <begin position="831"/>
        <end position="840"/>
    </location>
</feature>
<dbReference type="InterPro" id="IPR027417">
    <property type="entry name" value="P-loop_NTPase"/>
</dbReference>
<feature type="compositionally biased region" description="Basic and acidic residues" evidence="1">
    <location>
        <begin position="723"/>
        <end position="736"/>
    </location>
</feature>
<dbReference type="InterPro" id="IPR009060">
    <property type="entry name" value="UBA-like_sf"/>
</dbReference>
<dbReference type="OrthoDB" id="3231855at2759"/>
<dbReference type="Pfam" id="PF25125">
    <property type="entry name" value="DUF7817"/>
    <property type="match status" value="1"/>
</dbReference>
<reference evidence="4 5" key="1">
    <citation type="submission" date="2021-06" db="EMBL/GenBank/DDBJ databases">
        <title>Chromosome-level genome assembly of the red-tail catfish (Hemibagrus wyckioides).</title>
        <authorList>
            <person name="Shao F."/>
        </authorList>
    </citation>
    <scope>NUCLEOTIDE SEQUENCE [LARGE SCALE GENOMIC DNA]</scope>
    <source>
        <strain evidence="4">EC202008001</strain>
        <tissue evidence="4">Blood</tissue>
    </source>
</reference>
<sequence length="1646" mass="183445">MPKKKKNGHSALAGQSGENASAHFNPGPAGAAAVTRDLSGSTMTDLSLQNKDEIVRSMHDMFSHLDPDVIYIVLSEADFKVEHAMDALLELSGAAEGKTTTSPSLSGFEMAAALLEPRPSRTESSTIRSVISTVSNSEDSHQELSLETRLTEEFDTLIDQEMESLAMAQPLPSSITPSVLPLPSESEPLSSGAPPSPLPAQDGALMELDQLDVENDFKSGSLSEQSTYSTAKMGDAQRNASPINELSLGGVSLPQETGISVDFSHLTQDSPLTAPRPSAFKAYRRPDEFRKPTSAPVPQSQSLHTLWNIEAPDFKPYVEEPSFITPVVQAPNPWTTNPASWTQWMTPSHAPLKPSATVPKSWMPSQSRLRLEGQVLVLLRGAPGSGKSTLASAMLEQNPGGVVLSTDEYFTHDGVYHYDPHLLGEAHAWNHRRAKEAFEKGLTPIIIDNTNLQCWEMKPYVALAQKHKYRVLFREPNTWWKTKPRELEKRTKHGVMKEKIRRMLENQDRYVSVQNIMASQPKPTAIYGVDVCQTHPTEQPSVSHPDLLGDPGIGKPGSYLSSSLPDVSSVGCKSSSSSTGAAGSNNGSHSSKECMSSQEDVTEQFEAPQPEHVDEVELDACMARNLEEPVLFAESIGQRVKRVREQARTIDGDASTLNCNIIDPVRKASQDDYTVDHYIVDDAVSSNTEKLEFVGDWPSESLEQRGQRSRKSVSQKVENPNEEMTKSKEDATKSDNEFAGDFKSNTPNKTEFQKLLDLLLGDNNEITQETTQDFLPLGGDRNHSVLVTKAQPVLPDCVLDGKSEISIDPGKGDSHPPSPIKELEASQNESSKMETKEACADVHSPANGVTSLEMGSELKDKPNSDANLSISSGGEVECSSESVRERRKVPGRRAGKSCKLALTFTHQSPSSCLHIGSPVTSPQQSELSPSPEMILTTCPSAFAQTEPQDFALLWRINQEKCSETESDSSTKQIVILEGNPERFLPKITEKNSLEQQVIPYRVCHEKGSQVEENDLRELPLSNYNLEILSHHFKHVPKETLEDLYEKCYQDLEWTTNLLLDSGEHLSKDDDQDLEGCGLLAQGAKEESSDHQVTGESKINCTKDTVREETDSNCCENPAIIVPSNTSVTVSIVDEEPEDINDQSVKPLEHQPKEPEQSMHANEPPGENKALKDSLHTELESEVPDAWVFEKYVDGGLADEQEEDREVKEEVNTMLSLLEEMECKKEEERKEREKERRGQRKNGPMNIQTLELKLTTELALQLTELFGPVGISPGEFSPENCSVLMDLKLAKLLHQKWKETIQEKHRQAALSYHLLQESSEHWGESQSATAGFRDSAAQFLIGADGYSSLSNQSAFQEGFPFMDHWNVSRPPVSLRDIMLEEQVLQDSLEKSRLSRWDLDKKDGAAIVKEKQLFALFPTIDRHFLRDIFRDHNYSLEQTEQFLHTLLDDEPVRTVVAPESVPENNEKRRVPSKERKQKSEIDLAQFQDIEDPEYQDFRTEATLQRQRQQECFDKAAEAYRQGRKDVASFYANQGHLHGQKMKEANHRAAVQIFERVNSTLLPQNVLDLHGLHVTEALQHLQQVLAIKTTEWQQGFCRPQLSVITGRGNHSQGGVARIRPAVLDYLRSKHYKYTEPKEGLVIVMLHCAD</sequence>
<feature type="compositionally biased region" description="Basic and acidic residues" evidence="1">
    <location>
        <begin position="804"/>
        <end position="814"/>
    </location>
</feature>
<dbReference type="InterPro" id="IPR052772">
    <property type="entry name" value="Endo/PolyKinase_Domain-Protein"/>
</dbReference>
<feature type="compositionally biased region" description="Low complexity" evidence="1">
    <location>
        <begin position="177"/>
        <end position="193"/>
    </location>
</feature>
<dbReference type="PROSITE" id="PS50828">
    <property type="entry name" value="SMR"/>
    <property type="match status" value="1"/>
</dbReference>
<keyword evidence="5" id="KW-1185">Reference proteome</keyword>
<dbReference type="Gene3D" id="1.10.8.10">
    <property type="entry name" value="DNA helicase RuvA subunit, C-terminal domain"/>
    <property type="match status" value="1"/>
</dbReference>
<dbReference type="PANTHER" id="PTHR46535:SF1">
    <property type="entry name" value="NEDD4-BINDING PROTEIN 2"/>
    <property type="match status" value="1"/>
</dbReference>